<organism evidence="2 4">
    <name type="scientific">Rhizophagus clarus</name>
    <dbReference type="NCBI Taxonomy" id="94130"/>
    <lineage>
        <taxon>Eukaryota</taxon>
        <taxon>Fungi</taxon>
        <taxon>Fungi incertae sedis</taxon>
        <taxon>Mucoromycota</taxon>
        <taxon>Glomeromycotina</taxon>
        <taxon>Glomeromycetes</taxon>
        <taxon>Glomerales</taxon>
        <taxon>Glomeraceae</taxon>
        <taxon>Rhizophagus</taxon>
    </lineage>
</organism>
<evidence type="ECO:0000256" key="1">
    <source>
        <dbReference type="SAM" id="MobiDB-lite"/>
    </source>
</evidence>
<dbReference type="EMBL" id="BLAL01000178">
    <property type="protein sequence ID" value="GES88467.1"/>
    <property type="molecule type" value="Genomic_DNA"/>
</dbReference>
<proteinExistence type="predicted"/>
<comment type="caution">
    <text evidence="2">The sequence shown here is derived from an EMBL/GenBank/DDBJ whole genome shotgun (WGS) entry which is preliminary data.</text>
</comment>
<dbReference type="Proteomes" id="UP000247702">
    <property type="component" value="Unassembled WGS sequence"/>
</dbReference>
<protein>
    <recommendedName>
        <fullName evidence="5">F-box domain-containing protein</fullName>
    </recommendedName>
</protein>
<dbReference type="Gene3D" id="3.80.10.10">
    <property type="entry name" value="Ribonuclease Inhibitor"/>
    <property type="match status" value="1"/>
</dbReference>
<dbReference type="OrthoDB" id="2311161at2759"/>
<sequence>MANLLPRECLEEIFYILEYEKSTLHSCLLVSRTWCVSVVRFLWKRPFQLAKKPSSDIIEIYVSFFPPIVKDYLLSEGVNVPLNCRAKIFDYPSFIRGFRFDDLYESTSAWLQEGYEKGTQIRQDAVMFDDLRIVKLIVNELFKLLFSKTRILESLSLNTQRLIGLIDRRFWTHHPGDIPPTSFEEFRSAYGFDDLLQIPNYPGANNCLVHLQKFEYGGDATDGKIMQVLSEVSRNLNTLEISFSSWQRRHADPQMMLSLLTAQHALNRIILRRGGSNCLPVLIGGLSTQVGSLNHLEFIGADFRVSVSLTPLVICVNLQTLVFERCLGLNDDIVEPLASATFKKLKKFVFRKSVGFRDLRTILAPPSVVPIMGNHITGNIIGTTLIGNPSMSPMLSISTTSPTSITTSSSLSSSSSFSSTSSSPSTASNHPLARMIQNTGGSLRDIRLGRKVWNVRRPLGLISRGVGDFPPSSILSTLSLTCPHLVKLETHISREIFPQVLILLNNCQYLQQLHISVGTELMDDDEFWKRVSRAFPPRLKNLMVVLEGTFWLMVIHWLLENCKAPLEILQFPRSSCIDDEYLCLITQYAEIMGTLKKLILARRTRVTNEGLRRALIVFESIIRGGEAVIEYEN</sequence>
<feature type="compositionally biased region" description="Low complexity" evidence="1">
    <location>
        <begin position="412"/>
        <end position="426"/>
    </location>
</feature>
<dbReference type="EMBL" id="BEXD01000430">
    <property type="protein sequence ID" value="GBB87385.1"/>
    <property type="molecule type" value="Genomic_DNA"/>
</dbReference>
<name>A0A2Z6QCZ3_9GLOM</name>
<evidence type="ECO:0000313" key="4">
    <source>
        <dbReference type="Proteomes" id="UP000247702"/>
    </source>
</evidence>
<keyword evidence="4" id="KW-1185">Reference proteome</keyword>
<reference evidence="2 4" key="1">
    <citation type="submission" date="2017-11" db="EMBL/GenBank/DDBJ databases">
        <title>The genome of Rhizophagus clarus HR1 reveals common genetic basis of auxotrophy among arbuscular mycorrhizal fungi.</title>
        <authorList>
            <person name="Kobayashi Y."/>
        </authorList>
    </citation>
    <scope>NUCLEOTIDE SEQUENCE [LARGE SCALE GENOMIC DNA]</scope>
    <source>
        <strain evidence="2 4">HR1</strain>
    </source>
</reference>
<dbReference type="Proteomes" id="UP000615446">
    <property type="component" value="Unassembled WGS sequence"/>
</dbReference>
<reference evidence="3" key="2">
    <citation type="submission" date="2019-10" db="EMBL/GenBank/DDBJ databases">
        <title>Conservation and host-specific expression of non-tandemly repeated heterogenous ribosome RNA gene in arbuscular mycorrhizal fungi.</title>
        <authorList>
            <person name="Maeda T."/>
            <person name="Kobayashi Y."/>
            <person name="Nakagawa T."/>
            <person name="Ezawa T."/>
            <person name="Yamaguchi K."/>
            <person name="Bino T."/>
            <person name="Nishimoto Y."/>
            <person name="Shigenobu S."/>
            <person name="Kawaguchi M."/>
        </authorList>
    </citation>
    <scope>NUCLEOTIDE SEQUENCE</scope>
    <source>
        <strain evidence="3">HR1</strain>
    </source>
</reference>
<evidence type="ECO:0008006" key="5">
    <source>
        <dbReference type="Google" id="ProtNLM"/>
    </source>
</evidence>
<feature type="region of interest" description="Disordered" evidence="1">
    <location>
        <begin position="412"/>
        <end position="432"/>
    </location>
</feature>
<evidence type="ECO:0000313" key="3">
    <source>
        <dbReference type="EMBL" id="GES88467.1"/>
    </source>
</evidence>
<evidence type="ECO:0000313" key="2">
    <source>
        <dbReference type="EMBL" id="GBB87385.1"/>
    </source>
</evidence>
<accession>A0A2Z6QCZ3</accession>
<dbReference type="InterPro" id="IPR032675">
    <property type="entry name" value="LRR_dom_sf"/>
</dbReference>
<dbReference type="AlphaFoldDB" id="A0A2Z6QCZ3"/>
<gene>
    <name evidence="3" type="ORF">RCL2_001541800</name>
    <name evidence="2" type="ORF">RclHR1_13850003</name>
</gene>